<accession>A0A1V4L182</accession>
<comment type="caution">
    <text evidence="2">The sequence shown here is derived from an EMBL/GenBank/DDBJ whole genome shotgun (WGS) entry which is preliminary data.</text>
</comment>
<evidence type="ECO:0000313" key="3">
    <source>
        <dbReference type="Proteomes" id="UP000190648"/>
    </source>
</evidence>
<dbReference type="AlphaFoldDB" id="A0A1V4L182"/>
<organism evidence="2 3">
    <name type="scientific">Patagioenas fasciata monilis</name>
    <dbReference type="NCBI Taxonomy" id="372326"/>
    <lineage>
        <taxon>Eukaryota</taxon>
        <taxon>Metazoa</taxon>
        <taxon>Chordata</taxon>
        <taxon>Craniata</taxon>
        <taxon>Vertebrata</taxon>
        <taxon>Euteleostomi</taxon>
        <taxon>Archelosauria</taxon>
        <taxon>Archosauria</taxon>
        <taxon>Dinosauria</taxon>
        <taxon>Saurischia</taxon>
        <taxon>Theropoda</taxon>
        <taxon>Coelurosauria</taxon>
        <taxon>Aves</taxon>
        <taxon>Neognathae</taxon>
        <taxon>Neoaves</taxon>
        <taxon>Columbimorphae</taxon>
        <taxon>Columbiformes</taxon>
        <taxon>Columbidae</taxon>
        <taxon>Patagioenas</taxon>
    </lineage>
</organism>
<feature type="region of interest" description="Disordered" evidence="1">
    <location>
        <begin position="1"/>
        <end position="24"/>
    </location>
</feature>
<dbReference type="EMBL" id="LSYS01000429">
    <property type="protein sequence ID" value="OPJ90158.1"/>
    <property type="molecule type" value="Genomic_DNA"/>
</dbReference>
<evidence type="ECO:0000256" key="1">
    <source>
        <dbReference type="SAM" id="MobiDB-lite"/>
    </source>
</evidence>
<evidence type="ECO:0000313" key="2">
    <source>
        <dbReference type="EMBL" id="OPJ90158.1"/>
    </source>
</evidence>
<proteinExistence type="predicted"/>
<dbReference type="Proteomes" id="UP000190648">
    <property type="component" value="Unassembled WGS sequence"/>
</dbReference>
<keyword evidence="3" id="KW-1185">Reference proteome</keyword>
<gene>
    <name evidence="2" type="ORF">AV530_014767</name>
</gene>
<feature type="compositionally biased region" description="Basic and acidic residues" evidence="1">
    <location>
        <begin position="1"/>
        <end position="14"/>
    </location>
</feature>
<reference evidence="2 3" key="1">
    <citation type="submission" date="2016-02" db="EMBL/GenBank/DDBJ databases">
        <title>Band-tailed pigeon sequencing and assembly.</title>
        <authorList>
            <person name="Soares A.E."/>
            <person name="Novak B.J."/>
            <person name="Rice E.S."/>
            <person name="O'Connell B."/>
            <person name="Chang D."/>
            <person name="Weber S."/>
            <person name="Shapiro B."/>
        </authorList>
    </citation>
    <scope>NUCLEOTIDE SEQUENCE [LARGE SCALE GENOMIC DNA]</scope>
    <source>
        <strain evidence="2">BTP2013</strain>
        <tissue evidence="2">Blood</tissue>
    </source>
</reference>
<name>A0A1V4L182_PATFA</name>
<protein>
    <submittedName>
        <fullName evidence="2">Uncharacterized protein</fullName>
    </submittedName>
</protein>
<sequence>MADQRQERQKEAARRQSTAVEVTTASKGTVNGKSKHWTHLSSKEYYRHKIASKDCFCPEKSSTAGEKAR</sequence>